<comment type="caution">
    <text evidence="1">The sequence shown here is derived from an EMBL/GenBank/DDBJ whole genome shotgun (WGS) entry which is preliminary data.</text>
</comment>
<sequence>MITQPSVASFVVRCASLVDVKHTDPVWRITVSHVQGEEEISVASLEEVYEYMKDILNR</sequence>
<name>A0ABS2P1C4_9BACI</name>
<organism evidence="1 2">
    <name type="scientific">Sutcliffiella tianshenii</name>
    <dbReference type="NCBI Taxonomy" id="1463404"/>
    <lineage>
        <taxon>Bacteria</taxon>
        <taxon>Bacillati</taxon>
        <taxon>Bacillota</taxon>
        <taxon>Bacilli</taxon>
        <taxon>Bacillales</taxon>
        <taxon>Bacillaceae</taxon>
        <taxon>Sutcliffiella</taxon>
    </lineage>
</organism>
<protein>
    <submittedName>
        <fullName evidence="1">Uncharacterized protein</fullName>
    </submittedName>
</protein>
<reference evidence="1 2" key="1">
    <citation type="submission" date="2021-01" db="EMBL/GenBank/DDBJ databases">
        <title>Genomic Encyclopedia of Type Strains, Phase IV (KMG-IV): sequencing the most valuable type-strain genomes for metagenomic binning, comparative biology and taxonomic classification.</title>
        <authorList>
            <person name="Goeker M."/>
        </authorList>
    </citation>
    <scope>NUCLEOTIDE SEQUENCE [LARGE SCALE GENOMIC DNA]</scope>
    <source>
        <strain evidence="1 2">DSM 25879</strain>
    </source>
</reference>
<keyword evidence="2" id="KW-1185">Reference proteome</keyword>
<evidence type="ECO:0000313" key="2">
    <source>
        <dbReference type="Proteomes" id="UP000737402"/>
    </source>
</evidence>
<gene>
    <name evidence="1" type="ORF">JOC95_002570</name>
</gene>
<dbReference type="RefSeq" id="WP_204416699.1">
    <property type="nucleotide sequence ID" value="NZ_JAFBED010000005.1"/>
</dbReference>
<proteinExistence type="predicted"/>
<dbReference type="Proteomes" id="UP000737402">
    <property type="component" value="Unassembled WGS sequence"/>
</dbReference>
<evidence type="ECO:0000313" key="1">
    <source>
        <dbReference type="EMBL" id="MBM7620715.1"/>
    </source>
</evidence>
<accession>A0ABS2P1C4</accession>
<dbReference type="EMBL" id="JAFBED010000005">
    <property type="protein sequence ID" value="MBM7620715.1"/>
    <property type="molecule type" value="Genomic_DNA"/>
</dbReference>